<comment type="caution">
    <text evidence="8">The sequence shown here is derived from an EMBL/GenBank/DDBJ whole genome shotgun (WGS) entry which is preliminary data.</text>
</comment>
<dbReference type="EC" id="2.1.1.-" evidence="6"/>
<dbReference type="AlphaFoldDB" id="A0A855GQM4"/>
<sequence length="238" mass="27203">MNEMKFLQHLKEKGFELTDEQQKQFAIYYETLVEWNEKINLTAVTEKEEVYLKHFFDSITPSFYFDFNKVKSICDVGAGAGFPSIPLKILYPHLEITIVDSLNKRINFLNHLSAELNLTNCHFVHDRAETFGKGEYRECFDVVTARAVARLSVLSELCLPLVKKGGHFIALKGAQGEIEVEEGLFAISILGGAVVENHPLTLPEEESMRYILDIEKKRQTPKKYPRKPGTPNKEPLLK</sequence>
<evidence type="ECO:0000256" key="1">
    <source>
        <dbReference type="ARBA" id="ARBA00022490"/>
    </source>
</evidence>
<dbReference type="Pfam" id="PF02527">
    <property type="entry name" value="GidB"/>
    <property type="match status" value="1"/>
</dbReference>
<evidence type="ECO:0000313" key="9">
    <source>
        <dbReference type="Proteomes" id="UP000233482"/>
    </source>
</evidence>
<keyword evidence="2 6" id="KW-0698">rRNA processing</keyword>
<comment type="caution">
    <text evidence="6">Lacks conserved residue(s) required for the propagation of feature annotation.</text>
</comment>
<dbReference type="Gene3D" id="3.40.50.150">
    <property type="entry name" value="Vaccinia Virus protein VP39"/>
    <property type="match status" value="1"/>
</dbReference>
<feature type="binding site" evidence="6">
    <location>
        <position position="77"/>
    </location>
    <ligand>
        <name>S-adenosyl-L-methionine</name>
        <dbReference type="ChEBI" id="CHEBI:59789"/>
    </ligand>
</feature>
<dbReference type="Proteomes" id="UP000233482">
    <property type="component" value="Unassembled WGS sequence"/>
</dbReference>
<evidence type="ECO:0000256" key="2">
    <source>
        <dbReference type="ARBA" id="ARBA00022552"/>
    </source>
</evidence>
<keyword evidence="3 6" id="KW-0489">Methyltransferase</keyword>
<keyword evidence="5 6" id="KW-0949">S-adenosyl-L-methionine</keyword>
<feature type="binding site" evidence="6">
    <location>
        <begin position="128"/>
        <end position="129"/>
    </location>
    <ligand>
        <name>S-adenosyl-L-methionine</name>
        <dbReference type="ChEBI" id="CHEBI:59789"/>
    </ligand>
</feature>
<dbReference type="InterPro" id="IPR003682">
    <property type="entry name" value="rRNA_ssu_MeTfrase_G"/>
</dbReference>
<dbReference type="EMBL" id="PIXC01000007">
    <property type="protein sequence ID" value="PKE26566.1"/>
    <property type="molecule type" value="Genomic_DNA"/>
</dbReference>
<evidence type="ECO:0000256" key="7">
    <source>
        <dbReference type="SAM" id="MobiDB-lite"/>
    </source>
</evidence>
<comment type="subcellular location">
    <subcellularLocation>
        <location evidence="6">Cytoplasm</location>
    </subcellularLocation>
</comment>
<dbReference type="HAMAP" id="MF_00074">
    <property type="entry name" value="16SrRNA_methyltr_G"/>
    <property type="match status" value="1"/>
</dbReference>
<dbReference type="RefSeq" id="WP_101142917.1">
    <property type="nucleotide sequence ID" value="NZ_CP073801.1"/>
</dbReference>
<dbReference type="GO" id="GO:0070043">
    <property type="term" value="F:rRNA (guanine-N7-)-methyltransferase activity"/>
    <property type="evidence" value="ECO:0007669"/>
    <property type="project" value="UniProtKB-UniRule"/>
</dbReference>
<accession>A0A855GQM4</accession>
<evidence type="ECO:0000256" key="5">
    <source>
        <dbReference type="ARBA" id="ARBA00022691"/>
    </source>
</evidence>
<comment type="function">
    <text evidence="6">Specifically methylates the N7 position of guanine in position 535 of 16S rRNA.</text>
</comment>
<feature type="binding site" evidence="6">
    <location>
        <position position="82"/>
    </location>
    <ligand>
        <name>S-adenosyl-L-methionine</name>
        <dbReference type="ChEBI" id="CHEBI:59789"/>
    </ligand>
</feature>
<reference evidence="8 9" key="1">
    <citation type="submission" date="2017-12" db="EMBL/GenBank/DDBJ databases">
        <title>Genomics of Macrococcus caseolyticus.</title>
        <authorList>
            <person name="MacFadyen A.C."/>
            <person name="Paterson G.K."/>
        </authorList>
    </citation>
    <scope>NUCLEOTIDE SEQUENCE [LARGE SCALE GENOMIC DNA]</scope>
    <source>
        <strain evidence="8 9">5788_EF188</strain>
    </source>
</reference>
<evidence type="ECO:0000256" key="6">
    <source>
        <dbReference type="HAMAP-Rule" id="MF_00074"/>
    </source>
</evidence>
<dbReference type="PANTHER" id="PTHR31760:SF0">
    <property type="entry name" value="S-ADENOSYL-L-METHIONINE-DEPENDENT METHYLTRANSFERASES SUPERFAMILY PROTEIN"/>
    <property type="match status" value="1"/>
</dbReference>
<feature type="binding site" evidence="6">
    <location>
        <position position="146"/>
    </location>
    <ligand>
        <name>S-adenosyl-L-methionine</name>
        <dbReference type="ChEBI" id="CHEBI:59789"/>
    </ligand>
</feature>
<dbReference type="FunFam" id="3.40.50.150:FF:000041">
    <property type="entry name" value="Ribosomal RNA small subunit methyltransferase G"/>
    <property type="match status" value="1"/>
</dbReference>
<dbReference type="InterPro" id="IPR029063">
    <property type="entry name" value="SAM-dependent_MTases_sf"/>
</dbReference>
<evidence type="ECO:0000256" key="3">
    <source>
        <dbReference type="ARBA" id="ARBA00022603"/>
    </source>
</evidence>
<dbReference type="NCBIfam" id="TIGR00138">
    <property type="entry name" value="rsmG_gidB"/>
    <property type="match status" value="1"/>
</dbReference>
<dbReference type="PIRSF" id="PIRSF003078">
    <property type="entry name" value="GidB"/>
    <property type="match status" value="1"/>
</dbReference>
<dbReference type="SUPFAM" id="SSF53335">
    <property type="entry name" value="S-adenosyl-L-methionine-dependent methyltransferases"/>
    <property type="match status" value="1"/>
</dbReference>
<dbReference type="PANTHER" id="PTHR31760">
    <property type="entry name" value="S-ADENOSYL-L-METHIONINE-DEPENDENT METHYLTRANSFERASES SUPERFAMILY PROTEIN"/>
    <property type="match status" value="1"/>
</dbReference>
<organism evidence="8 9">
    <name type="scientific">Macrococcoides caseolyticum</name>
    <dbReference type="NCBI Taxonomy" id="69966"/>
    <lineage>
        <taxon>Bacteria</taxon>
        <taxon>Bacillati</taxon>
        <taxon>Bacillota</taxon>
        <taxon>Bacilli</taxon>
        <taxon>Bacillales</taxon>
        <taxon>Staphylococcaceae</taxon>
        <taxon>Macrococcoides</taxon>
    </lineage>
</organism>
<comment type="similarity">
    <text evidence="6">Belongs to the methyltransferase superfamily. RNA methyltransferase RsmG family.</text>
</comment>
<protein>
    <recommendedName>
        <fullName evidence="6">Ribosomal RNA small subunit methyltransferase G</fullName>
        <ecNumber evidence="6">2.1.1.-</ecNumber>
    </recommendedName>
    <alternativeName>
        <fullName evidence="6">16S rRNA 7-methylguanosine methyltransferase</fullName>
        <shortName evidence="6">16S rRNA m7G methyltransferase</shortName>
    </alternativeName>
</protein>
<evidence type="ECO:0000313" key="8">
    <source>
        <dbReference type="EMBL" id="PKE26566.1"/>
    </source>
</evidence>
<dbReference type="CDD" id="cd02440">
    <property type="entry name" value="AdoMet_MTases"/>
    <property type="match status" value="1"/>
</dbReference>
<keyword evidence="1 6" id="KW-0963">Cytoplasm</keyword>
<name>A0A855GQM4_9STAP</name>
<dbReference type="GO" id="GO:0005829">
    <property type="term" value="C:cytosol"/>
    <property type="evidence" value="ECO:0007669"/>
    <property type="project" value="TreeGrafter"/>
</dbReference>
<gene>
    <name evidence="6" type="primary">rsmG</name>
    <name evidence="8" type="ORF">CW686_04630</name>
</gene>
<evidence type="ECO:0000256" key="4">
    <source>
        <dbReference type="ARBA" id="ARBA00022679"/>
    </source>
</evidence>
<feature type="region of interest" description="Disordered" evidence="7">
    <location>
        <begin position="216"/>
        <end position="238"/>
    </location>
</feature>
<keyword evidence="4 6" id="KW-0808">Transferase</keyword>
<proteinExistence type="inferred from homology"/>